<feature type="non-terminal residue" evidence="1">
    <location>
        <position position="377"/>
    </location>
</feature>
<dbReference type="Proteomes" id="UP001596328">
    <property type="component" value="Unassembled WGS sequence"/>
</dbReference>
<accession>A0ABD5RYQ5</accession>
<reference evidence="1 2" key="1">
    <citation type="journal article" date="2019" name="Int. J. Syst. Evol. Microbiol.">
        <title>The Global Catalogue of Microorganisms (GCM) 10K type strain sequencing project: providing services to taxonomists for standard genome sequencing and annotation.</title>
        <authorList>
            <consortium name="The Broad Institute Genomics Platform"/>
            <consortium name="The Broad Institute Genome Sequencing Center for Infectious Disease"/>
            <person name="Wu L."/>
            <person name="Ma J."/>
        </authorList>
    </citation>
    <scope>NUCLEOTIDE SEQUENCE [LARGE SCALE GENOMIC DNA]</scope>
    <source>
        <strain evidence="1 2">NBRC 111368</strain>
    </source>
</reference>
<proteinExistence type="predicted"/>
<dbReference type="InterPro" id="IPR013783">
    <property type="entry name" value="Ig-like_fold"/>
</dbReference>
<dbReference type="NCBIfam" id="NF012200">
    <property type="entry name" value="choice_anch_D"/>
    <property type="match status" value="2"/>
</dbReference>
<evidence type="ECO:0000313" key="2">
    <source>
        <dbReference type="Proteomes" id="UP001596328"/>
    </source>
</evidence>
<dbReference type="PANTHER" id="PTHR35861">
    <property type="match status" value="1"/>
</dbReference>
<dbReference type="InterPro" id="IPR052042">
    <property type="entry name" value="Tail_sheath_structural"/>
</dbReference>
<name>A0ABD5RYQ5_9EURY</name>
<evidence type="ECO:0000313" key="1">
    <source>
        <dbReference type="EMBL" id="MFC6724137.1"/>
    </source>
</evidence>
<sequence length="377" mass="39402">MPEYLTPGVYIEEVSRGPKPIEGVSTSTAGFLGETERGRTKPTMVDSYAEFTRTYGSHLSEEQRYLVPAVEGFFRNGGQRCYIGRVTASTEIAAATPGDETRPRPGELRPSTHALSFDGVVAGHDASETVELTNLGDPSTENPADADPNIEVAGGDLTLDPDDVFTAELVDDEGNADDPTDIAAGDSGFVRVTFAPDAPDEFEGSLTVAYSDEHPAISVRLSATAVAASDARLGGPDSVPFGRVVAGHTRVEPVTITNLGNPDAGHGDLTIRFDGVVFDPDDVGFQVESYTHSVDDTLDPDAGDEFVLPASESVTIDVAFTPADVGRQEATLTVSNDDGSVSTEAALVGTGVEPTPSSLEPDSETVDFGALPVGHVA</sequence>
<protein>
    <submittedName>
        <fullName evidence="1">Choice-of-anchor D domain-containing protein</fullName>
    </submittedName>
</protein>
<keyword evidence="2" id="KW-1185">Reference proteome</keyword>
<gene>
    <name evidence="1" type="ORF">ACFQE1_07070</name>
</gene>
<organism evidence="1 2">
    <name type="scientific">Halobium palmae</name>
    <dbReference type="NCBI Taxonomy" id="1776492"/>
    <lineage>
        <taxon>Archaea</taxon>
        <taxon>Methanobacteriati</taxon>
        <taxon>Methanobacteriota</taxon>
        <taxon>Stenosarchaea group</taxon>
        <taxon>Halobacteria</taxon>
        <taxon>Halobacteriales</taxon>
        <taxon>Haloferacaceae</taxon>
        <taxon>Halobium</taxon>
    </lineage>
</organism>
<dbReference type="PANTHER" id="PTHR35861:SF1">
    <property type="entry name" value="PHAGE TAIL SHEATH PROTEIN"/>
    <property type="match status" value="1"/>
</dbReference>
<dbReference type="EMBL" id="JBHSWU010000107">
    <property type="protein sequence ID" value="MFC6724137.1"/>
    <property type="molecule type" value="Genomic_DNA"/>
</dbReference>
<comment type="caution">
    <text evidence="1">The sequence shown here is derived from an EMBL/GenBank/DDBJ whole genome shotgun (WGS) entry which is preliminary data.</text>
</comment>
<dbReference type="AlphaFoldDB" id="A0ABD5RYQ5"/>
<dbReference type="Gene3D" id="3.40.50.11780">
    <property type="match status" value="1"/>
</dbReference>
<dbReference type="Gene3D" id="2.60.40.10">
    <property type="entry name" value="Immunoglobulins"/>
    <property type="match status" value="2"/>
</dbReference>